<dbReference type="AlphaFoldDB" id="A0A7I8W330"/>
<evidence type="ECO:0000256" key="3">
    <source>
        <dbReference type="SAM" id="Coils"/>
    </source>
</evidence>
<feature type="region of interest" description="Disordered" evidence="4">
    <location>
        <begin position="513"/>
        <end position="555"/>
    </location>
</feature>
<evidence type="ECO:0000256" key="1">
    <source>
        <dbReference type="ARBA" id="ARBA00023125"/>
    </source>
</evidence>
<feature type="compositionally biased region" description="Polar residues" evidence="4">
    <location>
        <begin position="625"/>
        <end position="646"/>
    </location>
</feature>
<evidence type="ECO:0000313" key="8">
    <source>
        <dbReference type="Proteomes" id="UP000549394"/>
    </source>
</evidence>
<feature type="region of interest" description="Disordered" evidence="4">
    <location>
        <begin position="625"/>
        <end position="647"/>
    </location>
</feature>
<organism evidence="6 8">
    <name type="scientific">Dimorphilus gyrociliatus</name>
    <dbReference type="NCBI Taxonomy" id="2664684"/>
    <lineage>
        <taxon>Eukaryota</taxon>
        <taxon>Metazoa</taxon>
        <taxon>Spiralia</taxon>
        <taxon>Lophotrochozoa</taxon>
        <taxon>Annelida</taxon>
        <taxon>Polychaeta</taxon>
        <taxon>Polychaeta incertae sedis</taxon>
        <taxon>Dinophilidae</taxon>
        <taxon>Dimorphilus</taxon>
    </lineage>
</organism>
<evidence type="ECO:0000256" key="4">
    <source>
        <dbReference type="SAM" id="MobiDB-lite"/>
    </source>
</evidence>
<dbReference type="OrthoDB" id="515799at2759"/>
<accession>A0A7I8W330</accession>
<dbReference type="GO" id="GO:0007389">
    <property type="term" value="P:pattern specification process"/>
    <property type="evidence" value="ECO:0007669"/>
    <property type="project" value="TreeGrafter"/>
</dbReference>
<sequence>MPKRRKSATAESGCGAGIEYSDGFEDKDGKIEESKQELKEENLTQQPVRCSSRRLKKPKKSDAVTSSLSPTRKLTTSEVKQTNNTNGAIQPGTKSQPQLWSCDDQAAFFEALNDNGRNFDKILAYINSKQKKKNEDLKSREQIRHYYYRTWHKVSKFLEIHKSKDVNCKAVELYGMINYGEFKRRVGYLNKKNAFKFNELVQQGSCNVKNVRKGKGCFLRIKTPTCKALRNLHKQDLTDGDEKESGHPDIIVIELLPRNTQCWIKVQQKSYNPRLRLNLQSKQSLSSIISFIERRWNFQLSSNEELRLFPKEGAELHSYMAIQHIDFSQKNVNFSLKLYKDTCADGNVRQTSKKSKKQTTSTKIQLSENNDNDPVEKNGTDENENTEKDRFVNILTKKLKDLEKDYNSYEDSFEEKVNDIKLNGWNKENGKDYTALQLWYMLKKPDQIHLEYDFISTDKDKVAIRSSLLKALIPLATSYKESFSEIENEKCPCGREYPQTLNMLQDYNNVSTDGVFKSPKVPKPRGRKKNKREEDVSFKAPLPIQASPLTPVSPQQDISISLPLRKGCKKTLPKPNNRKLLPAVRSQTQQQTLVGVQIVDSDGTPKIVLLPQNTIAAVSPQVNQQSTTNMTPSPNMQSQQITNKEQSALPPELPVKEASMNNKLEDQTPNREVLVANNDSISLSTLLDLNFTNDEGVNGVSDNSIQTILASADIDPKLLHQLSPQKMPNYRSNLNTPVKVDTDQLNSSRNLTFTLPSGSNFSVSQMLGDSSRDSLIKTSDVDAVMNENSLDYTAKFFDLASQINCSNEGTKGNIT</sequence>
<dbReference type="EMBL" id="CAJFCJ010000017">
    <property type="protein sequence ID" value="CAD5122470.1"/>
    <property type="molecule type" value="Genomic_DNA"/>
</dbReference>
<dbReference type="InterPro" id="IPR055315">
    <property type="entry name" value="Cramped-like"/>
</dbReference>
<dbReference type="GO" id="GO:0005634">
    <property type="term" value="C:nucleus"/>
    <property type="evidence" value="ECO:0007669"/>
    <property type="project" value="TreeGrafter"/>
</dbReference>
<keyword evidence="3" id="KW-0175">Coiled coil</keyword>
<evidence type="ECO:0000259" key="5">
    <source>
        <dbReference type="SMART" id="SM00717"/>
    </source>
</evidence>
<dbReference type="PANTHER" id="PTHR21677:SF1">
    <property type="entry name" value="PROTEIN CRAMPED-LIKE"/>
    <property type="match status" value="1"/>
</dbReference>
<name>A0A7I8W330_9ANNE</name>
<reference evidence="6 8" key="1">
    <citation type="submission" date="2020-08" db="EMBL/GenBank/DDBJ databases">
        <authorList>
            <person name="Hejnol A."/>
        </authorList>
    </citation>
    <scope>NUCLEOTIDE SEQUENCE [LARGE SCALE GENOMIC DNA]</scope>
</reference>
<dbReference type="Proteomes" id="UP000549394">
    <property type="component" value="Unassembled WGS sequence"/>
</dbReference>
<evidence type="ECO:0000256" key="2">
    <source>
        <dbReference type="ARBA" id="ARBA00023242"/>
    </source>
</evidence>
<feature type="region of interest" description="Disordered" evidence="4">
    <location>
        <begin position="1"/>
        <end position="97"/>
    </location>
</feature>
<evidence type="ECO:0000313" key="7">
    <source>
        <dbReference type="EMBL" id="CAD5122470.1"/>
    </source>
</evidence>
<keyword evidence="2" id="KW-0539">Nucleus</keyword>
<comment type="caution">
    <text evidence="6">The sequence shown here is derived from an EMBL/GenBank/DDBJ whole genome shotgun (WGS) entry which is preliminary data.</text>
</comment>
<dbReference type="SMART" id="SM00717">
    <property type="entry name" value="SANT"/>
    <property type="match status" value="1"/>
</dbReference>
<gene>
    <name evidence="6" type="ORF">DGYR_LOCUS10279</name>
</gene>
<protein>
    <submittedName>
        <fullName evidence="6">DgyrCDS10892</fullName>
    </submittedName>
    <submittedName>
        <fullName evidence="7">DgyrCDS10893</fullName>
    </submittedName>
</protein>
<dbReference type="GO" id="GO:0003677">
    <property type="term" value="F:DNA binding"/>
    <property type="evidence" value="ECO:0007669"/>
    <property type="project" value="UniProtKB-KW"/>
</dbReference>
<keyword evidence="1" id="KW-0238">DNA-binding</keyword>
<feature type="compositionally biased region" description="Basic and acidic residues" evidence="4">
    <location>
        <begin position="24"/>
        <end position="42"/>
    </location>
</feature>
<dbReference type="GO" id="GO:0003682">
    <property type="term" value="F:chromatin binding"/>
    <property type="evidence" value="ECO:0007669"/>
    <property type="project" value="InterPro"/>
</dbReference>
<feature type="compositionally biased region" description="Basic and acidic residues" evidence="4">
    <location>
        <begin position="374"/>
        <end position="388"/>
    </location>
</feature>
<feature type="compositionally biased region" description="Polar residues" evidence="4">
    <location>
        <begin position="63"/>
        <end position="97"/>
    </location>
</feature>
<dbReference type="EMBL" id="CAJFCJ010000017">
    <property type="protein sequence ID" value="CAD5122469.1"/>
    <property type="molecule type" value="Genomic_DNA"/>
</dbReference>
<proteinExistence type="predicted"/>
<feature type="region of interest" description="Disordered" evidence="4">
    <location>
        <begin position="347"/>
        <end position="388"/>
    </location>
</feature>
<dbReference type="PANTHER" id="PTHR21677">
    <property type="entry name" value="CRAMPED PROTEIN"/>
    <property type="match status" value="1"/>
</dbReference>
<keyword evidence="8" id="KW-1185">Reference proteome</keyword>
<feature type="domain" description="Myb-like" evidence="5">
    <location>
        <begin position="96"/>
        <end position="153"/>
    </location>
</feature>
<dbReference type="InterPro" id="IPR001005">
    <property type="entry name" value="SANT/Myb"/>
</dbReference>
<feature type="compositionally biased region" description="Basic residues" evidence="4">
    <location>
        <begin position="520"/>
        <end position="530"/>
    </location>
</feature>
<feature type="coiled-coil region" evidence="3">
    <location>
        <begin position="392"/>
        <end position="419"/>
    </location>
</feature>
<evidence type="ECO:0000313" key="6">
    <source>
        <dbReference type="EMBL" id="CAD5122469.1"/>
    </source>
</evidence>